<dbReference type="EMBL" id="LUGG01000013">
    <property type="protein sequence ID" value="OBZ70674.1"/>
    <property type="molecule type" value="Genomic_DNA"/>
</dbReference>
<comment type="caution">
    <text evidence="2">The sequence shown here is derived from an EMBL/GenBank/DDBJ whole genome shotgun (WGS) entry which is preliminary data.</text>
</comment>
<evidence type="ECO:0000313" key="3">
    <source>
        <dbReference type="Proteomes" id="UP000092993"/>
    </source>
</evidence>
<dbReference type="OrthoDB" id="3216537at2759"/>
<feature type="compositionally biased region" description="Basic and acidic residues" evidence="1">
    <location>
        <begin position="323"/>
        <end position="345"/>
    </location>
</feature>
<protein>
    <submittedName>
        <fullName evidence="2">Uncharacterized protein</fullName>
    </submittedName>
</protein>
<dbReference type="Proteomes" id="UP000092993">
    <property type="component" value="Unassembled WGS sequence"/>
</dbReference>
<gene>
    <name evidence="2" type="ORF">A0H81_09468</name>
</gene>
<sequence length="435" mass="49472">MSLLDEASFGIVLPEPSDVRPLRGQVVRQPLPGTSSYASSATGDRQVRDIMDEKDNGCLITNIHRHTDRRVYMINVQRGDNRKKSDVESFFYTELGISAVPDPIDHISNLFWLDSTLGSAFDQYHLFAITVSKETGLQIKKLLEDELAYREEMLNKGYALRRAFYNPLSPAKDLEFVRKPELQMVALLPHQLLPHGFPLIRRRRGTTDDNPVYDTYTVADDGLLRSTDGEHQVFPSQTQETIREGEEVLNVWFLLINAASKFQHHQRRYGLDHFPEDIKEAINLTINIVELIYRQVGATTDLEQTALVGRRWPGRTLVKRDYREYDKSDGPHDNDAETMPEEHEGSPAGGLGPQYSSTSFIPCYYAYFTSALPRVAAGFRAIKDPAERALYVSKWLFGYDEMDAAHDEMFGRQPTETAYSANPDTMQQWAGNVSI</sequence>
<keyword evidence="3" id="KW-1185">Reference proteome</keyword>
<reference evidence="2 3" key="1">
    <citation type="submission" date="2016-03" db="EMBL/GenBank/DDBJ databases">
        <title>Whole genome sequencing of Grifola frondosa 9006-11.</title>
        <authorList>
            <person name="Min B."/>
            <person name="Park H."/>
            <person name="Kim J.-G."/>
            <person name="Cho H."/>
            <person name="Oh Y.-L."/>
            <person name="Kong W.-S."/>
            <person name="Choi I.-G."/>
        </authorList>
    </citation>
    <scope>NUCLEOTIDE SEQUENCE [LARGE SCALE GENOMIC DNA]</scope>
    <source>
        <strain evidence="2 3">9006-11</strain>
    </source>
</reference>
<evidence type="ECO:0000313" key="2">
    <source>
        <dbReference type="EMBL" id="OBZ70674.1"/>
    </source>
</evidence>
<accession>A0A1C7M6J9</accession>
<evidence type="ECO:0000256" key="1">
    <source>
        <dbReference type="SAM" id="MobiDB-lite"/>
    </source>
</evidence>
<proteinExistence type="predicted"/>
<organism evidence="2 3">
    <name type="scientific">Grifola frondosa</name>
    <name type="common">Maitake</name>
    <name type="synonym">Polyporus frondosus</name>
    <dbReference type="NCBI Taxonomy" id="5627"/>
    <lineage>
        <taxon>Eukaryota</taxon>
        <taxon>Fungi</taxon>
        <taxon>Dikarya</taxon>
        <taxon>Basidiomycota</taxon>
        <taxon>Agaricomycotina</taxon>
        <taxon>Agaricomycetes</taxon>
        <taxon>Polyporales</taxon>
        <taxon>Grifolaceae</taxon>
        <taxon>Grifola</taxon>
    </lineage>
</organism>
<name>A0A1C7M6J9_GRIFR</name>
<feature type="region of interest" description="Disordered" evidence="1">
    <location>
        <begin position="323"/>
        <end position="352"/>
    </location>
</feature>
<dbReference type="AlphaFoldDB" id="A0A1C7M6J9"/>